<feature type="signal peptide" evidence="5">
    <location>
        <begin position="1"/>
        <end position="25"/>
    </location>
</feature>
<keyword evidence="8" id="KW-1185">Reference proteome</keyword>
<dbReference type="InterPro" id="IPR036937">
    <property type="entry name" value="Adhesion_dom_fimbrial_sf"/>
</dbReference>
<evidence type="ECO:0000259" key="6">
    <source>
        <dbReference type="Pfam" id="PF00419"/>
    </source>
</evidence>
<keyword evidence="4" id="KW-0281">Fimbrium</keyword>
<comment type="caution">
    <text evidence="7">The sequence shown here is derived from an EMBL/GenBank/DDBJ whole genome shotgun (WGS) entry which is preliminary data.</text>
</comment>
<accession>A0A511QGY5</accession>
<dbReference type="PANTHER" id="PTHR33420">
    <property type="entry name" value="FIMBRIAL SUBUNIT ELFA-RELATED"/>
    <property type="match status" value="1"/>
</dbReference>
<dbReference type="InterPro" id="IPR000259">
    <property type="entry name" value="Adhesion_dom_fimbrial"/>
</dbReference>
<evidence type="ECO:0000256" key="3">
    <source>
        <dbReference type="ARBA" id="ARBA00022729"/>
    </source>
</evidence>
<reference evidence="7 8" key="1">
    <citation type="submission" date="2019-07" db="EMBL/GenBank/DDBJ databases">
        <title>Whole genome shotgun sequence of Vibrio sagamiensis NBRC 104589.</title>
        <authorList>
            <person name="Hosoyama A."/>
            <person name="Uohara A."/>
            <person name="Ohji S."/>
            <person name="Ichikawa N."/>
        </authorList>
    </citation>
    <scope>NUCLEOTIDE SEQUENCE [LARGE SCALE GENOMIC DNA]</scope>
    <source>
        <strain evidence="7 8">NBRC 104589</strain>
    </source>
</reference>
<keyword evidence="3 5" id="KW-0732">Signal</keyword>
<dbReference type="PANTHER" id="PTHR33420:SF3">
    <property type="entry name" value="FIMBRIAL SUBUNIT ELFA"/>
    <property type="match status" value="1"/>
</dbReference>
<comment type="subcellular location">
    <subcellularLocation>
        <location evidence="1">Fimbrium</location>
    </subcellularLocation>
</comment>
<evidence type="ECO:0000313" key="7">
    <source>
        <dbReference type="EMBL" id="GEM76569.1"/>
    </source>
</evidence>
<feature type="chain" id="PRO_5022087841" evidence="5">
    <location>
        <begin position="26"/>
        <end position="179"/>
    </location>
</feature>
<evidence type="ECO:0000256" key="4">
    <source>
        <dbReference type="ARBA" id="ARBA00023263"/>
    </source>
</evidence>
<evidence type="ECO:0000256" key="5">
    <source>
        <dbReference type="SAM" id="SignalP"/>
    </source>
</evidence>
<dbReference type="Pfam" id="PF00419">
    <property type="entry name" value="Fimbrial"/>
    <property type="match status" value="1"/>
</dbReference>
<dbReference type="Gene3D" id="2.60.40.1090">
    <property type="entry name" value="Fimbrial-type adhesion domain"/>
    <property type="match status" value="1"/>
</dbReference>
<gene>
    <name evidence="7" type="primary">papA</name>
    <name evidence="7" type="ORF">VSA01S_26810</name>
</gene>
<dbReference type="GO" id="GO:0009289">
    <property type="term" value="C:pilus"/>
    <property type="evidence" value="ECO:0007669"/>
    <property type="project" value="UniProtKB-SubCell"/>
</dbReference>
<protein>
    <submittedName>
        <fullName evidence="7">Fimbrial protein</fullName>
    </submittedName>
</protein>
<dbReference type="Proteomes" id="UP000321922">
    <property type="component" value="Unassembled WGS sequence"/>
</dbReference>
<sequence>MKLLMNKLLISTIVSAAISSFTVNASGEPGKINFEGSVTNTPCGISADSLNQTVDFGQVSRANLMHGGNSERQEFEIKLVNCQIENENKVAVTFRGDVSEENHGELLAHGDAGDVVIKMFTEGEQQIQLGEELDPTEIGPSNSYINTLHFYAVAAKRTGIYGVLDGNFSGEATFTLRYE</sequence>
<evidence type="ECO:0000256" key="1">
    <source>
        <dbReference type="ARBA" id="ARBA00004561"/>
    </source>
</evidence>
<dbReference type="SUPFAM" id="SSF49401">
    <property type="entry name" value="Bacterial adhesins"/>
    <property type="match status" value="1"/>
</dbReference>
<proteinExistence type="inferred from homology"/>
<dbReference type="InterPro" id="IPR008966">
    <property type="entry name" value="Adhesion_dom_sf"/>
</dbReference>
<comment type="similarity">
    <text evidence="2">Belongs to the fimbrial protein family.</text>
</comment>
<dbReference type="InterPro" id="IPR050263">
    <property type="entry name" value="Bact_Fimbrial_Adh_Pro"/>
</dbReference>
<evidence type="ECO:0000313" key="8">
    <source>
        <dbReference type="Proteomes" id="UP000321922"/>
    </source>
</evidence>
<evidence type="ECO:0000256" key="2">
    <source>
        <dbReference type="ARBA" id="ARBA00006671"/>
    </source>
</evidence>
<dbReference type="OrthoDB" id="6466138at2"/>
<organism evidence="7 8">
    <name type="scientific">Vibrio sagamiensis NBRC 104589</name>
    <dbReference type="NCBI Taxonomy" id="1219064"/>
    <lineage>
        <taxon>Bacteria</taxon>
        <taxon>Pseudomonadati</taxon>
        <taxon>Pseudomonadota</taxon>
        <taxon>Gammaproteobacteria</taxon>
        <taxon>Vibrionales</taxon>
        <taxon>Vibrionaceae</taxon>
        <taxon>Vibrio</taxon>
    </lineage>
</organism>
<feature type="domain" description="Fimbrial-type adhesion" evidence="6">
    <location>
        <begin position="32"/>
        <end position="178"/>
    </location>
</feature>
<dbReference type="AlphaFoldDB" id="A0A511QGY5"/>
<dbReference type="EMBL" id="BJXJ01000027">
    <property type="protein sequence ID" value="GEM76569.1"/>
    <property type="molecule type" value="Genomic_DNA"/>
</dbReference>
<name>A0A511QGY5_9VIBR</name>
<dbReference type="GO" id="GO:0043709">
    <property type="term" value="P:cell adhesion involved in single-species biofilm formation"/>
    <property type="evidence" value="ECO:0007669"/>
    <property type="project" value="TreeGrafter"/>
</dbReference>